<dbReference type="InterPro" id="IPR050925">
    <property type="entry name" value="Rhomboid_protease_S54"/>
</dbReference>
<sequence length="289" mass="32150">MPPIHLISLSMGLRRPASPAASKPPTERLRRKRGPADTMELMTRFSMFPQSPVPSLNKKAIAYEWKNGGPVITWAIIAICVAVWLVEVLTRLLMPQVFSALVSAGMVMPATMVLRPWTWLTSMFLHAPSMLHILFNMLALYSVGPILERMMGHWRYLALYLISGFGGSVGLLVWARLTGDWFTAAYGASGALFGLFAALLVVYRRIGVDIRSMLIWMGINFLMPLVVGNIAWQAHVGGFVVGGALTWLLVSGVPALRRRSFTQRMWIYGTAMVVLLLIVVVVCTPYLWM</sequence>
<comment type="similarity">
    <text evidence="2">Belongs to the peptidase S54 family.</text>
</comment>
<feature type="transmembrane region" description="Helical" evidence="7">
    <location>
        <begin position="156"/>
        <end position="175"/>
    </location>
</feature>
<comment type="subcellular location">
    <subcellularLocation>
        <location evidence="1">Membrane</location>
        <topology evidence="1">Multi-pass membrane protein</topology>
    </subcellularLocation>
</comment>
<keyword evidence="5 7" id="KW-1133">Transmembrane helix</keyword>
<dbReference type="Proteomes" id="UP000216057">
    <property type="component" value="Unassembled WGS sequence"/>
</dbReference>
<keyword evidence="4" id="KW-0378">Hydrolase</keyword>
<evidence type="ECO:0000256" key="3">
    <source>
        <dbReference type="ARBA" id="ARBA00022692"/>
    </source>
</evidence>
<feature type="transmembrane region" description="Helical" evidence="7">
    <location>
        <begin position="97"/>
        <end position="117"/>
    </location>
</feature>
<reference evidence="9 10" key="1">
    <citation type="journal article" date="2017" name="BMC Genomics">
        <title>Comparative genomic and phylogenomic analyses of the Bifidobacteriaceae family.</title>
        <authorList>
            <person name="Lugli G.A."/>
            <person name="Milani C."/>
            <person name="Turroni F."/>
            <person name="Duranti S."/>
            <person name="Mancabelli L."/>
            <person name="Mangifesta M."/>
            <person name="Ferrario C."/>
            <person name="Modesto M."/>
            <person name="Mattarelli P."/>
            <person name="Jiri K."/>
            <person name="van Sinderen D."/>
            <person name="Ventura M."/>
        </authorList>
    </citation>
    <scope>NUCLEOTIDE SEQUENCE [LARGE SCALE GENOMIC DNA]</scope>
    <source>
        <strain evidence="9 10">DSM 100216</strain>
    </source>
</reference>
<keyword evidence="6 7" id="KW-0472">Membrane</keyword>
<evidence type="ECO:0000256" key="6">
    <source>
        <dbReference type="ARBA" id="ARBA00023136"/>
    </source>
</evidence>
<evidence type="ECO:0000256" key="4">
    <source>
        <dbReference type="ARBA" id="ARBA00022801"/>
    </source>
</evidence>
<evidence type="ECO:0000256" key="7">
    <source>
        <dbReference type="SAM" id="Phobius"/>
    </source>
</evidence>
<accession>A0A261GDW9</accession>
<evidence type="ECO:0000259" key="8">
    <source>
        <dbReference type="Pfam" id="PF01694"/>
    </source>
</evidence>
<feature type="transmembrane region" description="Helical" evidence="7">
    <location>
        <begin position="238"/>
        <end position="256"/>
    </location>
</feature>
<keyword evidence="9" id="KW-0645">Protease</keyword>
<dbReference type="SUPFAM" id="SSF144091">
    <property type="entry name" value="Rhomboid-like"/>
    <property type="match status" value="1"/>
</dbReference>
<dbReference type="GO" id="GO:0016020">
    <property type="term" value="C:membrane"/>
    <property type="evidence" value="ECO:0007669"/>
    <property type="project" value="UniProtKB-SubCell"/>
</dbReference>
<organism evidence="9 10">
    <name type="scientific">Bifidobacterium eulemuris</name>
    <dbReference type="NCBI Taxonomy" id="1765219"/>
    <lineage>
        <taxon>Bacteria</taxon>
        <taxon>Bacillati</taxon>
        <taxon>Actinomycetota</taxon>
        <taxon>Actinomycetes</taxon>
        <taxon>Bifidobacteriales</taxon>
        <taxon>Bifidobacteriaceae</taxon>
        <taxon>Bifidobacterium</taxon>
    </lineage>
</organism>
<protein>
    <submittedName>
        <fullName evidence="9">Rhomboid family intramembrane serine protease</fullName>
    </submittedName>
</protein>
<comment type="caution">
    <text evidence="9">The sequence shown here is derived from an EMBL/GenBank/DDBJ whole genome shotgun (WGS) entry which is preliminary data.</text>
</comment>
<feature type="transmembrane region" description="Helical" evidence="7">
    <location>
        <begin position="123"/>
        <end position="144"/>
    </location>
</feature>
<evidence type="ECO:0000256" key="2">
    <source>
        <dbReference type="ARBA" id="ARBA00009045"/>
    </source>
</evidence>
<evidence type="ECO:0000313" key="10">
    <source>
        <dbReference type="Proteomes" id="UP000216057"/>
    </source>
</evidence>
<dbReference type="InterPro" id="IPR022764">
    <property type="entry name" value="Peptidase_S54_rhomboid_dom"/>
</dbReference>
<evidence type="ECO:0000313" key="9">
    <source>
        <dbReference type="EMBL" id="OZG69641.1"/>
    </source>
</evidence>
<dbReference type="PANTHER" id="PTHR43731">
    <property type="entry name" value="RHOMBOID PROTEASE"/>
    <property type="match status" value="1"/>
</dbReference>
<dbReference type="EMBL" id="MWWZ01000001">
    <property type="protein sequence ID" value="OZG69641.1"/>
    <property type="molecule type" value="Genomic_DNA"/>
</dbReference>
<dbReference type="AlphaFoldDB" id="A0A261GDW9"/>
<feature type="transmembrane region" description="Helical" evidence="7">
    <location>
        <begin position="181"/>
        <end position="202"/>
    </location>
</feature>
<feature type="transmembrane region" description="Helical" evidence="7">
    <location>
        <begin position="265"/>
        <end position="288"/>
    </location>
</feature>
<dbReference type="Pfam" id="PF01694">
    <property type="entry name" value="Rhomboid"/>
    <property type="match status" value="1"/>
</dbReference>
<name>A0A261GDW9_9BIFI</name>
<keyword evidence="3 7" id="KW-0812">Transmembrane</keyword>
<dbReference type="GO" id="GO:0006508">
    <property type="term" value="P:proteolysis"/>
    <property type="evidence" value="ECO:0007669"/>
    <property type="project" value="UniProtKB-KW"/>
</dbReference>
<dbReference type="GO" id="GO:0004252">
    <property type="term" value="F:serine-type endopeptidase activity"/>
    <property type="evidence" value="ECO:0007669"/>
    <property type="project" value="InterPro"/>
</dbReference>
<evidence type="ECO:0000256" key="5">
    <source>
        <dbReference type="ARBA" id="ARBA00022989"/>
    </source>
</evidence>
<feature type="transmembrane region" description="Helical" evidence="7">
    <location>
        <begin position="214"/>
        <end position="232"/>
    </location>
</feature>
<feature type="domain" description="Peptidase S54 rhomboid" evidence="8">
    <location>
        <begin position="116"/>
        <end position="250"/>
    </location>
</feature>
<dbReference type="InterPro" id="IPR035952">
    <property type="entry name" value="Rhomboid-like_sf"/>
</dbReference>
<gene>
    <name evidence="9" type="ORF">BEUL_0058</name>
</gene>
<dbReference type="Gene3D" id="1.20.1540.10">
    <property type="entry name" value="Rhomboid-like"/>
    <property type="match status" value="1"/>
</dbReference>
<proteinExistence type="inferred from homology"/>
<evidence type="ECO:0000256" key="1">
    <source>
        <dbReference type="ARBA" id="ARBA00004141"/>
    </source>
</evidence>
<feature type="transmembrane region" description="Helical" evidence="7">
    <location>
        <begin position="71"/>
        <end position="90"/>
    </location>
</feature>
<dbReference type="PANTHER" id="PTHR43731:SF14">
    <property type="entry name" value="PRESENILIN-ASSOCIATED RHOMBOID-LIKE PROTEIN, MITOCHONDRIAL"/>
    <property type="match status" value="1"/>
</dbReference>